<protein>
    <submittedName>
        <fullName evidence="2">EAL domain-containing protein</fullName>
    </submittedName>
</protein>
<dbReference type="PROSITE" id="PS50883">
    <property type="entry name" value="EAL"/>
    <property type="match status" value="1"/>
</dbReference>
<reference evidence="2" key="1">
    <citation type="submission" date="2020-10" db="EMBL/GenBank/DDBJ databases">
        <authorList>
            <person name="Gilroy R."/>
        </authorList>
    </citation>
    <scope>NUCLEOTIDE SEQUENCE</scope>
    <source>
        <strain evidence="2">CHK160-1198</strain>
    </source>
</reference>
<dbReference type="Pfam" id="PF00563">
    <property type="entry name" value="EAL"/>
    <property type="match status" value="1"/>
</dbReference>
<gene>
    <name evidence="2" type="ORF">IAB06_03730</name>
</gene>
<evidence type="ECO:0000313" key="3">
    <source>
        <dbReference type="Proteomes" id="UP000824099"/>
    </source>
</evidence>
<dbReference type="SUPFAM" id="SSF141868">
    <property type="entry name" value="EAL domain-like"/>
    <property type="match status" value="1"/>
</dbReference>
<dbReference type="InterPro" id="IPR035919">
    <property type="entry name" value="EAL_sf"/>
</dbReference>
<dbReference type="InterPro" id="IPR050706">
    <property type="entry name" value="Cyclic-di-GMP_PDE-like"/>
</dbReference>
<dbReference type="InterPro" id="IPR001633">
    <property type="entry name" value="EAL_dom"/>
</dbReference>
<sequence>MEYLSKPLKVSVRTFKRYNKTQYFNRLQTALYERQFVIYLQPKVNICSDQIIGAEVLIRWYHPYKGLLSPGTFIPVFESNGFITTLDLFVFEEACRLLSKWQTQGEPLLPLAINVSRIDLKQSFFAPQLITILEKYQLDPSLISIEITETAYVDDYEKIKISADLLRTYGFAIHMDDFGSGYAALSMLQNVTIDTLKIDLSFIASCQSSRRGQNVLSSIVRMAKWLKLGLIVEGVETKMQADFLKVLGCPIAQGYYYSPPLPIACFEELLRTHKPFTRASDNEPRVSLYNEIDLEDLWSPTSAFSLLFSAISEAAGIYECDDNKLELLRGNEHYYKLIDIPQNLQYFAETHIHDFIIEEDRLPFFQSLPSAKTATPTIVSYRRIVASGKIKYLKAKIHFLAGDQQKRLFFILLEENLP</sequence>
<dbReference type="Gene3D" id="3.20.20.450">
    <property type="entry name" value="EAL domain"/>
    <property type="match status" value="1"/>
</dbReference>
<feature type="domain" description="EAL" evidence="1">
    <location>
        <begin position="20"/>
        <end position="274"/>
    </location>
</feature>
<dbReference type="SMART" id="SM00052">
    <property type="entry name" value="EAL"/>
    <property type="match status" value="1"/>
</dbReference>
<dbReference type="GO" id="GO:0071111">
    <property type="term" value="F:cyclic-guanylate-specific phosphodiesterase activity"/>
    <property type="evidence" value="ECO:0007669"/>
    <property type="project" value="InterPro"/>
</dbReference>
<dbReference type="PANTHER" id="PTHR33121">
    <property type="entry name" value="CYCLIC DI-GMP PHOSPHODIESTERASE PDEF"/>
    <property type="match status" value="1"/>
</dbReference>
<evidence type="ECO:0000313" key="2">
    <source>
        <dbReference type="EMBL" id="HIU64135.1"/>
    </source>
</evidence>
<dbReference type="PANTHER" id="PTHR33121:SF70">
    <property type="entry name" value="SIGNALING PROTEIN YKOW"/>
    <property type="match status" value="1"/>
</dbReference>
<reference evidence="2" key="2">
    <citation type="journal article" date="2021" name="PeerJ">
        <title>Extensive microbial diversity within the chicken gut microbiome revealed by metagenomics and culture.</title>
        <authorList>
            <person name="Gilroy R."/>
            <person name="Ravi A."/>
            <person name="Getino M."/>
            <person name="Pursley I."/>
            <person name="Horton D.L."/>
            <person name="Alikhan N.F."/>
            <person name="Baker D."/>
            <person name="Gharbi K."/>
            <person name="Hall N."/>
            <person name="Watson M."/>
            <person name="Adriaenssens E.M."/>
            <person name="Foster-Nyarko E."/>
            <person name="Jarju S."/>
            <person name="Secka A."/>
            <person name="Antonio M."/>
            <person name="Oren A."/>
            <person name="Chaudhuri R.R."/>
            <person name="La Ragione R."/>
            <person name="Hildebrand F."/>
            <person name="Pallen M.J."/>
        </authorList>
    </citation>
    <scope>NUCLEOTIDE SEQUENCE</scope>
    <source>
        <strain evidence="2">CHK160-1198</strain>
    </source>
</reference>
<comment type="caution">
    <text evidence="2">The sequence shown here is derived from an EMBL/GenBank/DDBJ whole genome shotgun (WGS) entry which is preliminary data.</text>
</comment>
<dbReference type="AlphaFoldDB" id="A0A9D1MPA2"/>
<evidence type="ECO:0000259" key="1">
    <source>
        <dbReference type="PROSITE" id="PS50883"/>
    </source>
</evidence>
<dbReference type="EMBL" id="DVNI01000055">
    <property type="protein sequence ID" value="HIU64135.1"/>
    <property type="molecule type" value="Genomic_DNA"/>
</dbReference>
<dbReference type="CDD" id="cd01948">
    <property type="entry name" value="EAL"/>
    <property type="match status" value="1"/>
</dbReference>
<organism evidence="2 3">
    <name type="scientific">Candidatus Avacidaminococcus intestinavium</name>
    <dbReference type="NCBI Taxonomy" id="2840684"/>
    <lineage>
        <taxon>Bacteria</taxon>
        <taxon>Bacillati</taxon>
        <taxon>Bacillota</taxon>
        <taxon>Negativicutes</taxon>
        <taxon>Acidaminococcales</taxon>
        <taxon>Acidaminococcaceae</taxon>
        <taxon>Acidaminococcaceae incertae sedis</taxon>
        <taxon>Candidatus Avacidaminococcus</taxon>
    </lineage>
</organism>
<dbReference type="Proteomes" id="UP000824099">
    <property type="component" value="Unassembled WGS sequence"/>
</dbReference>
<name>A0A9D1MPA2_9FIRM</name>
<accession>A0A9D1MPA2</accession>
<proteinExistence type="predicted"/>